<dbReference type="GO" id="GO:0030674">
    <property type="term" value="F:protein-macromolecule adaptor activity"/>
    <property type="evidence" value="ECO:0007669"/>
    <property type="project" value="TreeGrafter"/>
</dbReference>
<dbReference type="GO" id="GO:0008307">
    <property type="term" value="F:structural constituent of muscle"/>
    <property type="evidence" value="ECO:0007669"/>
    <property type="project" value="TreeGrafter"/>
</dbReference>
<proteinExistence type="predicted"/>
<dbReference type="GO" id="GO:0048769">
    <property type="term" value="P:sarcomerogenesis"/>
    <property type="evidence" value="ECO:0007669"/>
    <property type="project" value="TreeGrafter"/>
</dbReference>
<organism evidence="1 2">
    <name type="scientific">Petromyzon marinus</name>
    <name type="common">Sea lamprey</name>
    <dbReference type="NCBI Taxonomy" id="7757"/>
    <lineage>
        <taxon>Eukaryota</taxon>
        <taxon>Metazoa</taxon>
        <taxon>Chordata</taxon>
        <taxon>Craniata</taxon>
        <taxon>Vertebrata</taxon>
        <taxon>Cyclostomata</taxon>
        <taxon>Hyperoartia</taxon>
        <taxon>Petromyzontiformes</taxon>
        <taxon>Petromyzontidae</taxon>
        <taxon>Petromyzon</taxon>
    </lineage>
</organism>
<dbReference type="PANTHER" id="PTHR15143">
    <property type="entry name" value="TELETHONIN"/>
    <property type="match status" value="1"/>
</dbReference>
<dbReference type="GO" id="GO:0030018">
    <property type="term" value="C:Z disc"/>
    <property type="evidence" value="ECO:0007669"/>
    <property type="project" value="TreeGrafter"/>
</dbReference>
<dbReference type="GO" id="GO:0055008">
    <property type="term" value="P:cardiac muscle tissue morphogenesis"/>
    <property type="evidence" value="ECO:0007669"/>
    <property type="project" value="TreeGrafter"/>
</dbReference>
<protein>
    <submittedName>
        <fullName evidence="2">Telethonin</fullName>
    </submittedName>
</protein>
<accession>A0AAJ7X4W8</accession>
<dbReference type="PANTHER" id="PTHR15143:SF0">
    <property type="entry name" value="TELETHONIN"/>
    <property type="match status" value="1"/>
</dbReference>
<reference evidence="2" key="1">
    <citation type="submission" date="2025-08" db="UniProtKB">
        <authorList>
            <consortium name="RefSeq"/>
        </authorList>
    </citation>
    <scope>IDENTIFICATION</scope>
    <source>
        <tissue evidence="2">Sperm</tissue>
    </source>
</reference>
<dbReference type="AlphaFoldDB" id="A0AAJ7X4W8"/>
<dbReference type="InterPro" id="IPR023111">
    <property type="entry name" value="Titin-like_dom_sf"/>
</dbReference>
<name>A0AAJ7X4W8_PETMA</name>
<dbReference type="GO" id="GO:0035995">
    <property type="term" value="P:detection of muscle stretch"/>
    <property type="evidence" value="ECO:0007669"/>
    <property type="project" value="TreeGrafter"/>
</dbReference>
<sequence length="179" mass="19789">MRPDVSMSGSGKRTLRCQVFEENHQKKESYRAEWDDTTVSHVAESATNLREANTARKESMERRGQMSFLVQRSPAGLMRLGGIGWWGAVPFREHRVLPASRPVLPVPIFTPAKIGLPKASEREPTPLPIKGMLEFESALGARNQAATGSPTPRITDPKIDLKSPGIYPALARSNSQLRS</sequence>
<dbReference type="GO" id="GO:0070080">
    <property type="term" value="F:titin Z domain binding"/>
    <property type="evidence" value="ECO:0007669"/>
    <property type="project" value="TreeGrafter"/>
</dbReference>
<dbReference type="GO" id="GO:0030241">
    <property type="term" value="P:skeletal muscle myosin thick filament assembly"/>
    <property type="evidence" value="ECO:0007669"/>
    <property type="project" value="TreeGrafter"/>
</dbReference>
<dbReference type="GeneID" id="116948730"/>
<dbReference type="Proteomes" id="UP001318040">
    <property type="component" value="Chromosome 34"/>
</dbReference>
<dbReference type="GO" id="GO:0055003">
    <property type="term" value="P:cardiac myofibril assembly"/>
    <property type="evidence" value="ECO:0007669"/>
    <property type="project" value="TreeGrafter"/>
</dbReference>
<gene>
    <name evidence="2" type="primary">TCAP</name>
</gene>
<dbReference type="Gene3D" id="2.20.160.10">
    <property type="entry name" value="titin domain like"/>
    <property type="match status" value="1"/>
</dbReference>
<dbReference type="RefSeq" id="XP_032821644.1">
    <property type="nucleotide sequence ID" value="XM_032965753.1"/>
</dbReference>
<dbReference type="GO" id="GO:0060048">
    <property type="term" value="P:cardiac muscle contraction"/>
    <property type="evidence" value="ECO:0007669"/>
    <property type="project" value="TreeGrafter"/>
</dbReference>
<dbReference type="CTD" id="8557"/>
<dbReference type="GO" id="GO:0031432">
    <property type="term" value="F:titin binding"/>
    <property type="evidence" value="ECO:0007669"/>
    <property type="project" value="TreeGrafter"/>
</dbReference>
<dbReference type="InterPro" id="IPR015667">
    <property type="entry name" value="Telethonin"/>
</dbReference>
<evidence type="ECO:0000313" key="1">
    <source>
        <dbReference type="Proteomes" id="UP001318040"/>
    </source>
</evidence>
<keyword evidence="1" id="KW-1185">Reference proteome</keyword>
<dbReference type="GO" id="GO:0030240">
    <property type="term" value="P:skeletal muscle thin filament assembly"/>
    <property type="evidence" value="ECO:0007669"/>
    <property type="project" value="TreeGrafter"/>
</dbReference>
<dbReference type="Pfam" id="PF09470">
    <property type="entry name" value="Telethonin"/>
    <property type="match status" value="1"/>
</dbReference>
<dbReference type="GO" id="GO:0003009">
    <property type="term" value="P:skeletal muscle contraction"/>
    <property type="evidence" value="ECO:0007669"/>
    <property type="project" value="TreeGrafter"/>
</dbReference>
<evidence type="ECO:0000313" key="2">
    <source>
        <dbReference type="RefSeq" id="XP_032821644.1"/>
    </source>
</evidence>
<dbReference type="KEGG" id="pmrn:116948730"/>